<feature type="compositionally biased region" description="Basic and acidic residues" evidence="3">
    <location>
        <begin position="346"/>
        <end position="360"/>
    </location>
</feature>
<dbReference type="Proteomes" id="UP000038009">
    <property type="component" value="Unassembled WGS sequence"/>
</dbReference>
<dbReference type="PROSITE" id="PS50014">
    <property type="entry name" value="BROMODOMAIN_2"/>
    <property type="match status" value="2"/>
</dbReference>
<dbReference type="OrthoDB" id="21449at2759"/>
<accession>A0A0N1I3P5</accession>
<evidence type="ECO:0000313" key="5">
    <source>
        <dbReference type="EMBL" id="KPI85660.1"/>
    </source>
</evidence>
<feature type="compositionally biased region" description="Low complexity" evidence="3">
    <location>
        <begin position="323"/>
        <end position="338"/>
    </location>
</feature>
<dbReference type="InterPro" id="IPR051831">
    <property type="entry name" value="Bromodomain_contain_prot"/>
</dbReference>
<feature type="region of interest" description="Disordered" evidence="3">
    <location>
        <begin position="450"/>
        <end position="474"/>
    </location>
</feature>
<evidence type="ECO:0000259" key="4">
    <source>
        <dbReference type="PROSITE" id="PS50014"/>
    </source>
</evidence>
<proteinExistence type="predicted"/>
<feature type="domain" description="Bromo" evidence="4">
    <location>
        <begin position="183"/>
        <end position="271"/>
    </location>
</feature>
<feature type="domain" description="Bromo" evidence="4">
    <location>
        <begin position="25"/>
        <end position="101"/>
    </location>
</feature>
<dbReference type="EMBL" id="LJSK01000173">
    <property type="protein sequence ID" value="KPI85660.1"/>
    <property type="molecule type" value="Genomic_DNA"/>
</dbReference>
<dbReference type="OMA" id="VCPRRCD"/>
<dbReference type="SMART" id="SM00297">
    <property type="entry name" value="BROMO"/>
    <property type="match status" value="1"/>
</dbReference>
<dbReference type="PANTHER" id="PTHR22881:SF27">
    <property type="entry name" value="BROMODOMAIN CONTAINING 7_9"/>
    <property type="match status" value="1"/>
</dbReference>
<evidence type="ECO:0000313" key="6">
    <source>
        <dbReference type="Proteomes" id="UP000038009"/>
    </source>
</evidence>
<feature type="compositionally biased region" description="Basic and acidic residues" evidence="3">
    <location>
        <begin position="147"/>
        <end position="157"/>
    </location>
</feature>
<sequence>MDGAAVNASEYYREEDIAALIRTLDREEDHHIFAEDVLKTYPYLEESYTKVCPQRCDLATAAKRAREGAYSHDVRLNALRVDIALMVSNCVAYNGPTSAYAETAAKFERFAFDQIDRFVIEHNNGRRPSRLRLPAASQEQPQQRHHASNEQGKKGSAPDRGATATAFVVPTTREVVQLVESFNRREDGGAFSVDVAEAYPDLRESYQKMCPHPMNLVMMRQRAKEGHYTANPTAPPLFGPSVAASFTRLREDVELLVRNCVTFNAKVDSWVKLAHSFQAFAHRRIDDFVLQHAASLRGTQTGAQSYPNGTINSTSTAAATVTEAAPAPALSSTASNANISGSNAGGKRDGRKRERAEERGGGSSSTATTCISALSVTAPPPVKVVGEVAPQVCPTPLQPSLVIPPRLRRRLALEHLQHMQLPLRRVGVSVPLAELYPALPKLLKAGATAAPLAEAPEGKPGEETPLPSSSPSSTQLITIDASSSAGHVLQLLRQSIEEFFCEQRRRPDFTDAFAFSQREEHLYRSVLQVIAEQFENTVQHLLLYERESAELAEWTALKALQKVAEDTADQAAPRLADHLHYLYLVRFLAQWPQLACLCCTSSTPPVLGGGPAATSGAGSGSAGAATTAAQGSLRISRDQLKAMAQVALITQELLNFVEKVDERISGV</sequence>
<name>A0A0N1I3P5_LEPSE</name>
<dbReference type="Gene3D" id="1.20.920.10">
    <property type="entry name" value="Bromodomain-like"/>
    <property type="match status" value="2"/>
</dbReference>
<feature type="region of interest" description="Disordered" evidence="3">
    <location>
        <begin position="323"/>
        <end position="367"/>
    </location>
</feature>
<dbReference type="PANTHER" id="PTHR22881">
    <property type="entry name" value="BROMODOMAIN CONTAINING PROTEIN"/>
    <property type="match status" value="1"/>
</dbReference>
<evidence type="ECO:0000256" key="2">
    <source>
        <dbReference type="PROSITE-ProRule" id="PRU00035"/>
    </source>
</evidence>
<gene>
    <name evidence="5" type="ORF">ABL78_5281</name>
</gene>
<keyword evidence="1 2" id="KW-0103">Bromodomain</keyword>
<dbReference type="InterPro" id="IPR001487">
    <property type="entry name" value="Bromodomain"/>
</dbReference>
<dbReference type="CDD" id="cd04369">
    <property type="entry name" value="Bromodomain"/>
    <property type="match status" value="2"/>
</dbReference>
<protein>
    <recommendedName>
        <fullName evidence="4">Bromo domain-containing protein</fullName>
    </recommendedName>
</protein>
<dbReference type="AlphaFoldDB" id="A0A0N1I3P5"/>
<comment type="caution">
    <text evidence="5">The sequence shown here is derived from an EMBL/GenBank/DDBJ whole genome shotgun (WGS) entry which is preliminary data.</text>
</comment>
<reference evidence="5 6" key="1">
    <citation type="journal article" date="2015" name="PLoS Pathog.">
        <title>Leptomonas seymouri: Adaptations to the Dixenous Life Cycle Analyzed by Genome Sequencing, Transcriptome Profiling and Co-infection with Leishmania donovani.</title>
        <authorList>
            <person name="Kraeva N."/>
            <person name="Butenko A."/>
            <person name="Hlavacova J."/>
            <person name="Kostygov A."/>
            <person name="Myskova J."/>
            <person name="Grybchuk D."/>
            <person name="Lestinova T."/>
            <person name="Votypka J."/>
            <person name="Volf P."/>
            <person name="Opperdoes F."/>
            <person name="Flegontov P."/>
            <person name="Lukes J."/>
            <person name="Yurchenko V."/>
        </authorList>
    </citation>
    <scope>NUCLEOTIDE SEQUENCE [LARGE SCALE GENOMIC DNA]</scope>
    <source>
        <strain evidence="5 6">ATCC 30220</strain>
    </source>
</reference>
<evidence type="ECO:0000256" key="1">
    <source>
        <dbReference type="ARBA" id="ARBA00023117"/>
    </source>
</evidence>
<keyword evidence="6" id="KW-1185">Reference proteome</keyword>
<dbReference type="Pfam" id="PF00439">
    <property type="entry name" value="Bromodomain"/>
    <property type="match status" value="2"/>
</dbReference>
<dbReference type="SUPFAM" id="SSF47370">
    <property type="entry name" value="Bromodomain"/>
    <property type="match status" value="2"/>
</dbReference>
<evidence type="ECO:0000256" key="3">
    <source>
        <dbReference type="SAM" id="MobiDB-lite"/>
    </source>
</evidence>
<dbReference type="VEuPathDB" id="TriTrypDB:Lsey_0173_0090"/>
<dbReference type="InterPro" id="IPR036427">
    <property type="entry name" value="Bromodomain-like_sf"/>
</dbReference>
<feature type="region of interest" description="Disordered" evidence="3">
    <location>
        <begin position="126"/>
        <end position="161"/>
    </location>
</feature>
<organism evidence="5 6">
    <name type="scientific">Leptomonas seymouri</name>
    <dbReference type="NCBI Taxonomy" id="5684"/>
    <lineage>
        <taxon>Eukaryota</taxon>
        <taxon>Discoba</taxon>
        <taxon>Euglenozoa</taxon>
        <taxon>Kinetoplastea</taxon>
        <taxon>Metakinetoplastina</taxon>
        <taxon>Trypanosomatida</taxon>
        <taxon>Trypanosomatidae</taxon>
        <taxon>Leishmaniinae</taxon>
        <taxon>Leptomonas</taxon>
    </lineage>
</organism>
<dbReference type="FunFam" id="1.20.920.10:FF:000084">
    <property type="entry name" value="Bromodomain_-__putative"/>
    <property type="match status" value="2"/>
</dbReference>